<dbReference type="SUPFAM" id="SSF50249">
    <property type="entry name" value="Nucleic acid-binding proteins"/>
    <property type="match status" value="2"/>
</dbReference>
<dbReference type="InterPro" id="IPR012340">
    <property type="entry name" value="NA-bd_OB-fold"/>
</dbReference>
<comment type="catalytic activity">
    <reaction evidence="13">
        <text>ATP + H2O = ADP + phosphate + H(+)</text>
        <dbReference type="Rhea" id="RHEA:13065"/>
        <dbReference type="ChEBI" id="CHEBI:15377"/>
        <dbReference type="ChEBI" id="CHEBI:15378"/>
        <dbReference type="ChEBI" id="CHEBI:30616"/>
        <dbReference type="ChEBI" id="CHEBI:43474"/>
        <dbReference type="ChEBI" id="CHEBI:456216"/>
        <dbReference type="EC" id="5.6.2.4"/>
    </reaction>
</comment>
<keyword evidence="2" id="KW-0547">Nucleotide-binding</keyword>
<evidence type="ECO:0000256" key="11">
    <source>
        <dbReference type="ARBA" id="ARBA00034617"/>
    </source>
</evidence>
<feature type="domain" description="Helicase C-terminal" evidence="15">
    <location>
        <begin position="747"/>
        <end position="902"/>
    </location>
</feature>
<dbReference type="NCBIfam" id="TIGR00643">
    <property type="entry name" value="recG"/>
    <property type="match status" value="1"/>
</dbReference>
<dbReference type="EMBL" id="JAAIUW010000011">
    <property type="protein sequence ID" value="KAF7808753.1"/>
    <property type="molecule type" value="Genomic_DNA"/>
</dbReference>
<dbReference type="GO" id="GO:0005524">
    <property type="term" value="F:ATP binding"/>
    <property type="evidence" value="ECO:0007669"/>
    <property type="project" value="UniProtKB-KW"/>
</dbReference>
<keyword evidence="7" id="KW-0238">DNA-binding</keyword>
<dbReference type="GO" id="GO:0016787">
    <property type="term" value="F:hydrolase activity"/>
    <property type="evidence" value="ECO:0007669"/>
    <property type="project" value="UniProtKB-KW"/>
</dbReference>
<evidence type="ECO:0000256" key="6">
    <source>
        <dbReference type="ARBA" id="ARBA00022840"/>
    </source>
</evidence>
<gene>
    <name evidence="16" type="ORF">G2W53_035496</name>
</gene>
<evidence type="ECO:0000256" key="13">
    <source>
        <dbReference type="ARBA" id="ARBA00048988"/>
    </source>
</evidence>
<evidence type="ECO:0000256" key="8">
    <source>
        <dbReference type="ARBA" id="ARBA00023172"/>
    </source>
</evidence>
<keyword evidence="3" id="KW-0227">DNA damage</keyword>
<comment type="catalytic activity">
    <reaction evidence="11">
        <text>Couples ATP hydrolysis with the unwinding of duplex DNA by translocating in the 3'-5' direction.</text>
        <dbReference type="EC" id="5.6.2.4"/>
    </reaction>
</comment>
<dbReference type="PANTHER" id="PTHR47964:SF1">
    <property type="entry name" value="ATP-DEPENDENT DNA HELICASE HOMOLOG RECG, CHLOROPLASTIC"/>
    <property type="match status" value="1"/>
</dbReference>
<dbReference type="SMART" id="SM00487">
    <property type="entry name" value="DEXDc"/>
    <property type="match status" value="1"/>
</dbReference>
<evidence type="ECO:0000256" key="2">
    <source>
        <dbReference type="ARBA" id="ARBA00022741"/>
    </source>
</evidence>
<dbReference type="GO" id="GO:0006281">
    <property type="term" value="P:DNA repair"/>
    <property type="evidence" value="ECO:0007669"/>
    <property type="project" value="UniProtKB-KW"/>
</dbReference>
<dbReference type="InterPro" id="IPR004609">
    <property type="entry name" value="ATP-dep_DNA_helicase_RecG"/>
</dbReference>
<dbReference type="GO" id="GO:0003677">
    <property type="term" value="F:DNA binding"/>
    <property type="evidence" value="ECO:0007669"/>
    <property type="project" value="UniProtKB-KW"/>
</dbReference>
<keyword evidence="5 16" id="KW-0347">Helicase</keyword>
<evidence type="ECO:0000256" key="5">
    <source>
        <dbReference type="ARBA" id="ARBA00022806"/>
    </source>
</evidence>
<evidence type="ECO:0000256" key="3">
    <source>
        <dbReference type="ARBA" id="ARBA00022763"/>
    </source>
</evidence>
<dbReference type="GO" id="GO:0006310">
    <property type="term" value="P:DNA recombination"/>
    <property type="evidence" value="ECO:0007669"/>
    <property type="project" value="UniProtKB-KW"/>
</dbReference>
<keyword evidence="9" id="KW-0234">DNA repair</keyword>
<reference evidence="16" key="1">
    <citation type="submission" date="2020-09" db="EMBL/GenBank/DDBJ databases">
        <title>Genome-Enabled Discovery of Anthraquinone Biosynthesis in Senna tora.</title>
        <authorList>
            <person name="Kang S.-H."/>
            <person name="Pandey R.P."/>
            <person name="Lee C.-M."/>
            <person name="Sim J.-S."/>
            <person name="Jeong J.-T."/>
            <person name="Choi B.-S."/>
            <person name="Jung M."/>
            <person name="Ginzburg D."/>
            <person name="Zhao K."/>
            <person name="Won S.Y."/>
            <person name="Oh T.-J."/>
            <person name="Yu Y."/>
            <person name="Kim N.-H."/>
            <person name="Lee O.R."/>
            <person name="Lee T.-H."/>
            <person name="Bashyal P."/>
            <person name="Kim T.-S."/>
            <person name="Lee W.-H."/>
            <person name="Kawkins C."/>
            <person name="Kim C.-K."/>
            <person name="Kim J.S."/>
            <person name="Ahn B.O."/>
            <person name="Rhee S.Y."/>
            <person name="Sohng J.K."/>
        </authorList>
    </citation>
    <scope>NUCLEOTIDE SEQUENCE</scope>
    <source>
        <tissue evidence="16">Leaf</tissue>
    </source>
</reference>
<evidence type="ECO:0000259" key="14">
    <source>
        <dbReference type="PROSITE" id="PS51192"/>
    </source>
</evidence>
<dbReference type="Proteomes" id="UP000634136">
    <property type="component" value="Unassembled WGS sequence"/>
</dbReference>
<sequence length="971" mass="109183">MPEVTLASFQCFCGMQPRSVLVFQSERGYWDFLNRRMRCSYFLPSKLLKMSSRLKHKFAEKLFMEIERPGTRSSSKLHNKVSVLMDYDLPDVVRNGKGESKSEMNLKREDDELDISLVCRRFPSIILGSASQVDLYDGTTSYPEMSEIKATEDFEQYFSDSSEARLVQNTLSEAWPSMYANHSKKLDPQVSIKDDSLERELVQSQVKLAPNELFLDKSISCVPGLSKRHFRQLENCGFHTMRKLLHHFPRTYADLQNAHSQIADGQYLIFVGNIISSRGVKASFSFSFLEVVVECQVADSESASEHVTGNAIGSGKKTIYLHLKKYFRGTRFTAKPFLQSLAGKYQEGDLACVSGKVRTMRAKNHYEMREYNVDVLEDGKDISLCAKQRPYPIYPSKAGLNPDLLRDIITRALQVLPVDVDPIPKEITEQFSLLSLHDAYIGLHKPKDIIEADLARKRLIFDEFFYLQLGRLFQMLEGLGTKIEKDVLLDKYRRTEDNTACTEEWSCLTKKFLKALPYTLTSSQLRAVSEIIWDLKRPVPMNRLLQGDVGCGKTVVAFLACMEVVGSGYQAAFMVPTELLAIQHFEHLLNLLENLDEGVCKPTVALLTGSTPPKQSRLIRKGIQTGEISMIIGTHSLIAENVEFLALRIAVVDEQHRFGVIQRGRFNSKLYYTSSVSWMEGVASEGSPKSDAYMAPHVLAMSATPIPRTLALALYGDMSLTQITDLPPGRIPVETYTIEGNDNGFEDVYKMMMDELEDGGKVYLVYPIIELSEQLPQLRAASADLEVISNRFQGYNCGLLHGKMKSDEKEEALTRFKTGEMHILLSTQVIEIGVDVPDASMMVVMNAERFGIAQLHQLRGRVGRGTRKSKCILIASASSSLNRLKVLEQSSDGFYLSNMDLLLRGPGDLLGKKQSGHLPEFPIARLEVDGNILQDSHLAAMEILSTSHDLEQFPALKLELSMRQPLSPLGD</sequence>
<keyword evidence="4" id="KW-0378">Hydrolase</keyword>
<keyword evidence="6" id="KW-0067">ATP-binding</keyword>
<feature type="domain" description="Helicase ATP-binding" evidence="14">
    <location>
        <begin position="534"/>
        <end position="723"/>
    </location>
</feature>
<dbReference type="SMART" id="SM00490">
    <property type="entry name" value="HELICc"/>
    <property type="match status" value="1"/>
</dbReference>
<evidence type="ECO:0000259" key="15">
    <source>
        <dbReference type="PROSITE" id="PS51194"/>
    </source>
</evidence>
<evidence type="ECO:0000256" key="7">
    <source>
        <dbReference type="ARBA" id="ARBA00023125"/>
    </source>
</evidence>
<evidence type="ECO:0000313" key="16">
    <source>
        <dbReference type="EMBL" id="KAF7808753.1"/>
    </source>
</evidence>
<dbReference type="SUPFAM" id="SSF52540">
    <property type="entry name" value="P-loop containing nucleoside triphosphate hydrolases"/>
    <property type="match status" value="2"/>
</dbReference>
<evidence type="ECO:0000256" key="1">
    <source>
        <dbReference type="ARBA" id="ARBA00007504"/>
    </source>
</evidence>
<evidence type="ECO:0000256" key="4">
    <source>
        <dbReference type="ARBA" id="ARBA00022801"/>
    </source>
</evidence>
<dbReference type="InterPro" id="IPR045562">
    <property type="entry name" value="RecG_dom3_C"/>
</dbReference>
<dbReference type="CDD" id="cd17992">
    <property type="entry name" value="DEXHc_RecG"/>
    <property type="match status" value="1"/>
</dbReference>
<evidence type="ECO:0000256" key="12">
    <source>
        <dbReference type="ARBA" id="ARBA00034808"/>
    </source>
</evidence>
<dbReference type="OrthoDB" id="416741at2759"/>
<dbReference type="InterPro" id="IPR001650">
    <property type="entry name" value="Helicase_C-like"/>
</dbReference>
<evidence type="ECO:0000256" key="10">
    <source>
        <dbReference type="ARBA" id="ARBA00023235"/>
    </source>
</evidence>
<dbReference type="AlphaFoldDB" id="A0A834SSX1"/>
<dbReference type="InterPro" id="IPR011545">
    <property type="entry name" value="DEAD/DEAH_box_helicase_dom"/>
</dbReference>
<keyword evidence="17" id="KW-1185">Reference proteome</keyword>
<dbReference type="GO" id="GO:0043138">
    <property type="term" value="F:3'-5' DNA helicase activity"/>
    <property type="evidence" value="ECO:0007669"/>
    <property type="project" value="UniProtKB-EC"/>
</dbReference>
<accession>A0A834SSX1</accession>
<dbReference type="InterPro" id="IPR047112">
    <property type="entry name" value="RecG/Mfd"/>
</dbReference>
<dbReference type="PANTHER" id="PTHR47964">
    <property type="entry name" value="ATP-DEPENDENT DNA HELICASE HOMOLOG RECG, CHLOROPLASTIC"/>
    <property type="match status" value="1"/>
</dbReference>
<protein>
    <recommendedName>
        <fullName evidence="12">DNA 3'-5' helicase</fullName>
        <ecNumber evidence="12">5.6.2.4</ecNumber>
    </recommendedName>
</protein>
<dbReference type="Pfam" id="PF00270">
    <property type="entry name" value="DEAD"/>
    <property type="match status" value="1"/>
</dbReference>
<name>A0A834SSX1_9FABA</name>
<dbReference type="PROSITE" id="PS51194">
    <property type="entry name" value="HELICASE_CTER"/>
    <property type="match status" value="1"/>
</dbReference>
<keyword evidence="8" id="KW-0233">DNA recombination</keyword>
<dbReference type="InterPro" id="IPR027417">
    <property type="entry name" value="P-loop_NTPase"/>
</dbReference>
<evidence type="ECO:0000313" key="17">
    <source>
        <dbReference type="Proteomes" id="UP000634136"/>
    </source>
</evidence>
<dbReference type="Pfam" id="PF00271">
    <property type="entry name" value="Helicase_C"/>
    <property type="match status" value="1"/>
</dbReference>
<proteinExistence type="inferred from homology"/>
<dbReference type="PROSITE" id="PS51192">
    <property type="entry name" value="HELICASE_ATP_BIND_1"/>
    <property type="match status" value="1"/>
</dbReference>
<dbReference type="Gene3D" id="3.40.50.300">
    <property type="entry name" value="P-loop containing nucleotide triphosphate hydrolases"/>
    <property type="match status" value="2"/>
</dbReference>
<keyword evidence="10" id="KW-0413">Isomerase</keyword>
<dbReference type="EC" id="5.6.2.4" evidence="12"/>
<evidence type="ECO:0000256" key="9">
    <source>
        <dbReference type="ARBA" id="ARBA00023204"/>
    </source>
</evidence>
<organism evidence="16 17">
    <name type="scientific">Senna tora</name>
    <dbReference type="NCBI Taxonomy" id="362788"/>
    <lineage>
        <taxon>Eukaryota</taxon>
        <taxon>Viridiplantae</taxon>
        <taxon>Streptophyta</taxon>
        <taxon>Embryophyta</taxon>
        <taxon>Tracheophyta</taxon>
        <taxon>Spermatophyta</taxon>
        <taxon>Magnoliopsida</taxon>
        <taxon>eudicotyledons</taxon>
        <taxon>Gunneridae</taxon>
        <taxon>Pentapetalae</taxon>
        <taxon>rosids</taxon>
        <taxon>fabids</taxon>
        <taxon>Fabales</taxon>
        <taxon>Fabaceae</taxon>
        <taxon>Caesalpinioideae</taxon>
        <taxon>Cassia clade</taxon>
        <taxon>Senna</taxon>
    </lineage>
</organism>
<comment type="caution">
    <text evidence="16">The sequence shown here is derived from an EMBL/GenBank/DDBJ whole genome shotgun (WGS) entry which is preliminary data.</text>
</comment>
<dbReference type="Pfam" id="PF19833">
    <property type="entry name" value="RecG_dom3_C"/>
    <property type="match status" value="1"/>
</dbReference>
<dbReference type="InterPro" id="IPR014001">
    <property type="entry name" value="Helicase_ATP-bd"/>
</dbReference>
<comment type="similarity">
    <text evidence="1">Belongs to the helicase family. RecG subfamily.</text>
</comment>